<keyword evidence="4" id="KW-1134">Transmembrane beta strand</keyword>
<keyword evidence="10" id="KW-0998">Cell outer membrane</keyword>
<gene>
    <name evidence="15" type="ORF">C0P57_004165</name>
</gene>
<dbReference type="EMBL" id="AASFZR010000090">
    <property type="protein sequence ID" value="EFB4534825.1"/>
    <property type="molecule type" value="Genomic_DNA"/>
</dbReference>
<evidence type="ECO:0000256" key="9">
    <source>
        <dbReference type="ARBA" id="ARBA00023136"/>
    </source>
</evidence>
<evidence type="ECO:0000256" key="13">
    <source>
        <dbReference type="SAM" id="SignalP"/>
    </source>
</evidence>
<dbReference type="GO" id="GO:0009279">
    <property type="term" value="C:cell outer membrane"/>
    <property type="evidence" value="ECO:0007669"/>
    <property type="project" value="UniProtKB-SubCell"/>
</dbReference>
<evidence type="ECO:0000256" key="8">
    <source>
        <dbReference type="ARBA" id="ARBA00023114"/>
    </source>
</evidence>
<dbReference type="Pfam" id="PF11471">
    <property type="entry name" value="Sugarporin_N"/>
    <property type="match status" value="1"/>
</dbReference>
<dbReference type="SUPFAM" id="SSF56935">
    <property type="entry name" value="Porins"/>
    <property type="match status" value="1"/>
</dbReference>
<feature type="non-terminal residue" evidence="15">
    <location>
        <position position="180"/>
    </location>
</feature>
<evidence type="ECO:0000256" key="12">
    <source>
        <dbReference type="SAM" id="MobiDB-lite"/>
    </source>
</evidence>
<dbReference type="GO" id="GO:0006811">
    <property type="term" value="P:monoatomic ion transport"/>
    <property type="evidence" value="ECO:0007669"/>
    <property type="project" value="UniProtKB-KW"/>
</dbReference>
<evidence type="ECO:0000256" key="11">
    <source>
        <dbReference type="SAM" id="Coils"/>
    </source>
</evidence>
<name>A0A8S7FDG5_ECOLX</name>
<dbReference type="GO" id="GO:0034219">
    <property type="term" value="P:carbohydrate transmembrane transport"/>
    <property type="evidence" value="ECO:0007669"/>
    <property type="project" value="InterPro"/>
</dbReference>
<dbReference type="GO" id="GO:0046930">
    <property type="term" value="C:pore complex"/>
    <property type="evidence" value="ECO:0007669"/>
    <property type="project" value="UniProtKB-KW"/>
</dbReference>
<accession>A0A8S7FDG5</accession>
<evidence type="ECO:0000256" key="5">
    <source>
        <dbReference type="ARBA" id="ARBA00022692"/>
    </source>
</evidence>
<evidence type="ECO:0000256" key="10">
    <source>
        <dbReference type="ARBA" id="ARBA00023237"/>
    </source>
</evidence>
<evidence type="ECO:0000256" key="1">
    <source>
        <dbReference type="ARBA" id="ARBA00004571"/>
    </source>
</evidence>
<comment type="similarity">
    <text evidence="2">Belongs to the porin LamB (TC 1.B.3) family.</text>
</comment>
<keyword evidence="5" id="KW-0812">Transmembrane</keyword>
<sequence length="180" mass="19392">MYKKTTLAVLIALLTGATTVHAQTDISSIESRLAALEQRLKNAESRAQAAEARAKTAELQVQKLAETQQQNQLTTQEVAQRTVQLEQKSAENSGFEFHGYARSGLLMNDAASSSKSGPYLTPAGETGGAVGRLGNEADTYVELNVEHKQTLDNGATTRFKAMLADGQRDYNDWTGGSSNL</sequence>
<dbReference type="Proteomes" id="UP000542214">
    <property type="component" value="Unassembled WGS sequence"/>
</dbReference>
<evidence type="ECO:0000256" key="2">
    <source>
        <dbReference type="ARBA" id="ARBA00007055"/>
    </source>
</evidence>
<proteinExistence type="inferred from homology"/>
<evidence type="ECO:0000313" key="15">
    <source>
        <dbReference type="EMBL" id="EFB4534825.1"/>
    </source>
</evidence>
<dbReference type="AlphaFoldDB" id="A0A8S7FDG5"/>
<keyword evidence="8" id="KW-0626">Porin</keyword>
<keyword evidence="11" id="KW-0175">Coiled coil</keyword>
<keyword evidence="7" id="KW-0406">Ion transport</keyword>
<dbReference type="InterPro" id="IPR036998">
    <property type="entry name" value="Porin_LamB_sf"/>
</dbReference>
<feature type="chain" id="PRO_5035823735" evidence="13">
    <location>
        <begin position="23"/>
        <end position="180"/>
    </location>
</feature>
<comment type="caution">
    <text evidence="15">The sequence shown here is derived from an EMBL/GenBank/DDBJ whole genome shotgun (WGS) entry which is preliminary data.</text>
</comment>
<evidence type="ECO:0000259" key="14">
    <source>
        <dbReference type="Pfam" id="PF11471"/>
    </source>
</evidence>
<dbReference type="Gene3D" id="2.40.170.10">
    <property type="entry name" value="Porin, LamB type"/>
    <property type="match status" value="1"/>
</dbReference>
<keyword evidence="3" id="KW-0813">Transport</keyword>
<evidence type="ECO:0000256" key="4">
    <source>
        <dbReference type="ARBA" id="ARBA00022452"/>
    </source>
</evidence>
<keyword evidence="6 13" id="KW-0732">Signal</keyword>
<dbReference type="InterPro" id="IPR003192">
    <property type="entry name" value="Porin_LamB"/>
</dbReference>
<reference evidence="15 16" key="1">
    <citation type="submission" date="2018-08" db="EMBL/GenBank/DDBJ databases">
        <authorList>
            <consortium name="NARMS: The National Antimicrobial Resistance Monitoring System"/>
        </authorList>
    </citation>
    <scope>NUCLEOTIDE SEQUENCE [LARGE SCALE GENOMIC DNA]</scope>
    <source>
        <strain evidence="15 16">FSIS11706358</strain>
    </source>
</reference>
<protein>
    <submittedName>
        <fullName evidence="15">Carbohydrate porin</fullName>
    </submittedName>
</protein>
<evidence type="ECO:0000256" key="3">
    <source>
        <dbReference type="ARBA" id="ARBA00022448"/>
    </source>
</evidence>
<feature type="domain" description="LamB-type porin N-terminal" evidence="14">
    <location>
        <begin position="28"/>
        <end position="58"/>
    </location>
</feature>
<evidence type="ECO:0000256" key="6">
    <source>
        <dbReference type="ARBA" id="ARBA00022729"/>
    </source>
</evidence>
<feature type="region of interest" description="Disordered" evidence="12">
    <location>
        <begin position="112"/>
        <end position="131"/>
    </location>
</feature>
<organism evidence="15 16">
    <name type="scientific">Escherichia coli</name>
    <dbReference type="NCBI Taxonomy" id="562"/>
    <lineage>
        <taxon>Bacteria</taxon>
        <taxon>Pseudomonadati</taxon>
        <taxon>Pseudomonadota</taxon>
        <taxon>Gammaproteobacteria</taxon>
        <taxon>Enterobacterales</taxon>
        <taxon>Enterobacteriaceae</taxon>
        <taxon>Escherichia</taxon>
    </lineage>
</organism>
<feature type="coiled-coil region" evidence="11">
    <location>
        <begin position="26"/>
        <end position="67"/>
    </location>
</feature>
<evidence type="ECO:0000313" key="16">
    <source>
        <dbReference type="Proteomes" id="UP000542214"/>
    </source>
</evidence>
<dbReference type="Pfam" id="PF02264">
    <property type="entry name" value="LamB"/>
    <property type="match status" value="1"/>
</dbReference>
<keyword evidence="9" id="KW-0472">Membrane</keyword>
<dbReference type="SUPFAM" id="SSF57997">
    <property type="entry name" value="Tropomyosin"/>
    <property type="match status" value="1"/>
</dbReference>
<comment type="subcellular location">
    <subcellularLocation>
        <location evidence="1">Cell outer membrane</location>
        <topology evidence="1">Multi-pass membrane protein</topology>
    </subcellularLocation>
</comment>
<dbReference type="InterPro" id="IPR021570">
    <property type="entry name" value="LamB-type_porin_N_dom"/>
</dbReference>
<evidence type="ECO:0000256" key="7">
    <source>
        <dbReference type="ARBA" id="ARBA00023065"/>
    </source>
</evidence>
<feature type="signal peptide" evidence="13">
    <location>
        <begin position="1"/>
        <end position="22"/>
    </location>
</feature>
<dbReference type="GO" id="GO:0015288">
    <property type="term" value="F:porin activity"/>
    <property type="evidence" value="ECO:0007669"/>
    <property type="project" value="UniProtKB-KW"/>
</dbReference>